<dbReference type="EMBL" id="JAYJLD010000078">
    <property type="protein sequence ID" value="MEB3104067.1"/>
    <property type="molecule type" value="Genomic_DNA"/>
</dbReference>
<evidence type="ECO:0000313" key="2">
    <source>
        <dbReference type="Proteomes" id="UP001310386"/>
    </source>
</evidence>
<comment type="caution">
    <text evidence="1">The sequence shown here is derived from an EMBL/GenBank/DDBJ whole genome shotgun (WGS) entry which is preliminary data.</text>
</comment>
<keyword evidence="2" id="KW-1185">Reference proteome</keyword>
<name>A0ABU5ZNH3_9BACL</name>
<dbReference type="GO" id="GO:0005524">
    <property type="term" value="F:ATP binding"/>
    <property type="evidence" value="ECO:0007669"/>
    <property type="project" value="UniProtKB-KW"/>
</dbReference>
<proteinExistence type="predicted"/>
<dbReference type="InterPro" id="IPR036890">
    <property type="entry name" value="HATPase_C_sf"/>
</dbReference>
<keyword evidence="1" id="KW-0547">Nucleotide-binding</keyword>
<dbReference type="SUPFAM" id="SSF55874">
    <property type="entry name" value="ATPase domain of HSP90 chaperone/DNA topoisomerase II/histidine kinase"/>
    <property type="match status" value="1"/>
</dbReference>
<reference evidence="1" key="1">
    <citation type="submission" date="2023-12" db="EMBL/GenBank/DDBJ databases">
        <title>Fervidustalea candida gen. nov., sp. nov., a novel member of the family Paenibacillaceae isolated from a geothermal area.</title>
        <authorList>
            <person name="Li W.-J."/>
            <person name="Jiao J.-Y."/>
            <person name="Chen Y."/>
        </authorList>
    </citation>
    <scope>NUCLEOTIDE SEQUENCE</scope>
    <source>
        <strain evidence="1">SYSU GA230002</strain>
    </source>
</reference>
<dbReference type="Gene3D" id="3.30.565.10">
    <property type="entry name" value="Histidine kinase-like ATPase, C-terminal domain"/>
    <property type="match status" value="1"/>
</dbReference>
<dbReference type="Pfam" id="PF13589">
    <property type="entry name" value="HATPase_c_3"/>
    <property type="match status" value="1"/>
</dbReference>
<accession>A0ABU5ZNH3</accession>
<gene>
    <name evidence="1" type="ORF">VF724_20865</name>
</gene>
<evidence type="ECO:0000313" key="1">
    <source>
        <dbReference type="EMBL" id="MEB3104067.1"/>
    </source>
</evidence>
<sequence length="414" mass="48526">MTKFSAMARLLSHLGDQLISSSTVAILELIKNAYDAGSPSVKIIIDQENRTITIEDKGSGMSRDDILNKYLVIGTTDRLEKKERISRRQAKRSIDYIHDQKEDDYDDENNKIPLGEKGLGRFATMKLGEKLVLLTRSKEKTNLTFRRLPGKKVRYSQKKLGFLRSQERINWNFHHIPGTTARLSRKKDASLLMINWNKFNYSSKNKLDDVTVHLFKINPNDIPSNYGESFVKIKIYHIKDFYDPEEWNKKKFEAFYRQNFMKYINPFKPSQGFQITLEIRTINKDFYRYTPESIDKKLLEQAPYKISGEVVGLNLNAHYYIRGKDGREYSDVLNKKISELEGRLLSPDDQVGPISFEFYFFNRTSKRLKEIKGYEDETEKTRLLNQYSGGIMIYRDNFRVLPYAEPGNDWLYNS</sequence>
<keyword evidence="1" id="KW-0067">ATP-binding</keyword>
<dbReference type="Proteomes" id="UP001310386">
    <property type="component" value="Unassembled WGS sequence"/>
</dbReference>
<protein>
    <submittedName>
        <fullName evidence="1">ATP-binding protein</fullName>
    </submittedName>
</protein>
<organism evidence="1 2">
    <name type="scientific">Ferviditalea candida</name>
    <dbReference type="NCBI Taxonomy" id="3108399"/>
    <lineage>
        <taxon>Bacteria</taxon>
        <taxon>Bacillati</taxon>
        <taxon>Bacillota</taxon>
        <taxon>Bacilli</taxon>
        <taxon>Bacillales</taxon>
        <taxon>Paenibacillaceae</taxon>
        <taxon>Ferviditalea</taxon>
    </lineage>
</organism>
<dbReference type="RefSeq" id="WP_371756193.1">
    <property type="nucleotide sequence ID" value="NZ_JAYJLD010000078.1"/>
</dbReference>